<dbReference type="InterPro" id="IPR037943">
    <property type="entry name" value="MopB_CT_Nitrate-R-NarG-like"/>
</dbReference>
<evidence type="ECO:0000256" key="12">
    <source>
        <dbReference type="ARBA" id="ARBA00023002"/>
    </source>
</evidence>
<dbReference type="InterPro" id="IPR050123">
    <property type="entry name" value="Prok_molybdopt-oxidoreductase"/>
</dbReference>
<keyword evidence="8" id="KW-0004">4Fe-4S</keyword>
<dbReference type="InterPro" id="IPR044906">
    <property type="entry name" value="Nitr_red_alph_N_sf"/>
</dbReference>
<dbReference type="Gene3D" id="4.10.1200.10">
    <property type="entry name" value="nitrate reductase tail"/>
    <property type="match status" value="1"/>
</dbReference>
<evidence type="ECO:0000256" key="7">
    <source>
        <dbReference type="ARBA" id="ARBA00022475"/>
    </source>
</evidence>
<dbReference type="AlphaFoldDB" id="A0A0R1VNP3"/>
<evidence type="ECO:0000313" key="19">
    <source>
        <dbReference type="EMBL" id="KRM07448.1"/>
    </source>
</evidence>
<dbReference type="GO" id="GO:0009325">
    <property type="term" value="C:nitrate reductase complex"/>
    <property type="evidence" value="ECO:0007669"/>
    <property type="project" value="InterPro"/>
</dbReference>
<evidence type="ECO:0000259" key="18">
    <source>
        <dbReference type="PROSITE" id="PS51669"/>
    </source>
</evidence>
<evidence type="ECO:0000256" key="15">
    <source>
        <dbReference type="ARBA" id="ARBA00023063"/>
    </source>
</evidence>
<dbReference type="GO" id="GO:0043546">
    <property type="term" value="F:molybdopterin cofactor binding"/>
    <property type="evidence" value="ECO:0007669"/>
    <property type="project" value="InterPro"/>
</dbReference>
<dbReference type="GO" id="GO:0046872">
    <property type="term" value="F:metal ion binding"/>
    <property type="evidence" value="ECO:0007669"/>
    <property type="project" value="UniProtKB-KW"/>
</dbReference>
<keyword evidence="13" id="KW-0408">Iron</keyword>
<dbReference type="PANTHER" id="PTHR43105">
    <property type="entry name" value="RESPIRATORY NITRATE REDUCTASE"/>
    <property type="match status" value="1"/>
</dbReference>
<dbReference type="InterPro" id="IPR028189">
    <property type="entry name" value="Nitr_red_alph_N"/>
</dbReference>
<dbReference type="GO" id="GO:0005886">
    <property type="term" value="C:plasma membrane"/>
    <property type="evidence" value="ECO:0007669"/>
    <property type="project" value="UniProtKB-SubCell"/>
</dbReference>
<dbReference type="Pfam" id="PF14710">
    <property type="entry name" value="Nitr_red_alph_N"/>
    <property type="match status" value="1"/>
</dbReference>
<evidence type="ECO:0000256" key="6">
    <source>
        <dbReference type="ARBA" id="ARBA00022448"/>
    </source>
</evidence>
<accession>A0A0R1VNP3</accession>
<keyword evidence="16" id="KW-0472">Membrane</keyword>
<dbReference type="GO" id="GO:0160182">
    <property type="term" value="F:nitrate reductase (quinone) activity"/>
    <property type="evidence" value="ECO:0007669"/>
    <property type="project" value="UniProtKB-EC"/>
</dbReference>
<dbReference type="InterPro" id="IPR006963">
    <property type="entry name" value="Mopterin_OxRdtase_4Fe-4S_dom"/>
</dbReference>
<dbReference type="InterPro" id="IPR006655">
    <property type="entry name" value="Mopterin_OxRdtase_prok_CS"/>
</dbReference>
<comment type="cofactor">
    <cofactor evidence="2">
        <name>[4Fe-4S] cluster</name>
        <dbReference type="ChEBI" id="CHEBI:49883"/>
    </cofactor>
</comment>
<dbReference type="SMART" id="SM00926">
    <property type="entry name" value="Molybdop_Fe4S4"/>
    <property type="match status" value="1"/>
</dbReference>
<dbReference type="SUPFAM" id="SSF50692">
    <property type="entry name" value="ADC-like"/>
    <property type="match status" value="1"/>
</dbReference>
<comment type="subcellular location">
    <subcellularLocation>
        <location evidence="3">Cell membrane</location>
        <topology evidence="3">Peripheral membrane protein</topology>
    </subcellularLocation>
</comment>
<evidence type="ECO:0000256" key="2">
    <source>
        <dbReference type="ARBA" id="ARBA00001966"/>
    </source>
</evidence>
<dbReference type="Pfam" id="PF01568">
    <property type="entry name" value="Molydop_binding"/>
    <property type="match status" value="1"/>
</dbReference>
<evidence type="ECO:0000256" key="10">
    <source>
        <dbReference type="ARBA" id="ARBA00022723"/>
    </source>
</evidence>
<evidence type="ECO:0000256" key="14">
    <source>
        <dbReference type="ARBA" id="ARBA00023014"/>
    </source>
</evidence>
<evidence type="ECO:0000256" key="17">
    <source>
        <dbReference type="ARBA" id="ARBA00048294"/>
    </source>
</evidence>
<dbReference type="CDD" id="cd02776">
    <property type="entry name" value="MopB_CT_Nitrate-R-NarG-like"/>
    <property type="match status" value="1"/>
</dbReference>
<dbReference type="InterPro" id="IPR009010">
    <property type="entry name" value="Asp_de-COase-like_dom_sf"/>
</dbReference>
<dbReference type="Proteomes" id="UP000051966">
    <property type="component" value="Unassembled WGS sequence"/>
</dbReference>
<keyword evidence="20" id="KW-1185">Reference proteome</keyword>
<dbReference type="NCBIfam" id="TIGR01580">
    <property type="entry name" value="narG"/>
    <property type="match status" value="1"/>
</dbReference>
<evidence type="ECO:0000256" key="5">
    <source>
        <dbReference type="ARBA" id="ARBA00012500"/>
    </source>
</evidence>
<evidence type="ECO:0000256" key="4">
    <source>
        <dbReference type="ARBA" id="ARBA00010312"/>
    </source>
</evidence>
<dbReference type="InterPro" id="IPR006468">
    <property type="entry name" value="NarG"/>
</dbReference>
<keyword evidence="6" id="KW-0813">Transport</keyword>
<evidence type="ECO:0000256" key="11">
    <source>
        <dbReference type="ARBA" id="ARBA00022982"/>
    </source>
</evidence>
<evidence type="ECO:0000256" key="3">
    <source>
        <dbReference type="ARBA" id="ARBA00004202"/>
    </source>
</evidence>
<dbReference type="PROSITE" id="PS00551">
    <property type="entry name" value="MOLYBDOPTERIN_PROK_1"/>
    <property type="match status" value="1"/>
</dbReference>
<dbReference type="SUPFAM" id="SSF53706">
    <property type="entry name" value="Formate dehydrogenase/DMSO reductase, domains 1-3"/>
    <property type="match status" value="1"/>
</dbReference>
<dbReference type="Gene3D" id="3.40.50.12440">
    <property type="match status" value="1"/>
</dbReference>
<evidence type="ECO:0000256" key="9">
    <source>
        <dbReference type="ARBA" id="ARBA00022505"/>
    </source>
</evidence>
<dbReference type="InterPro" id="IPR006657">
    <property type="entry name" value="MoPterin_dinucl-bd_dom"/>
</dbReference>
<dbReference type="Pfam" id="PF00384">
    <property type="entry name" value="Molybdopterin"/>
    <property type="match status" value="1"/>
</dbReference>
<comment type="cofactor">
    <cofactor evidence="1">
        <name>Mo-bis(molybdopterin guanine dinucleotide)</name>
        <dbReference type="ChEBI" id="CHEBI:60539"/>
    </cofactor>
</comment>
<gene>
    <name evidence="19" type="ORF">FD41_GL000405</name>
</gene>
<comment type="catalytic activity">
    <reaction evidence="17">
        <text>nitrate + a quinol = a quinone + nitrite + H2O</text>
        <dbReference type="Rhea" id="RHEA:56144"/>
        <dbReference type="ChEBI" id="CHEBI:15377"/>
        <dbReference type="ChEBI" id="CHEBI:16301"/>
        <dbReference type="ChEBI" id="CHEBI:17632"/>
        <dbReference type="ChEBI" id="CHEBI:24646"/>
        <dbReference type="ChEBI" id="CHEBI:132124"/>
        <dbReference type="EC" id="1.7.5.1"/>
    </reaction>
</comment>
<organism evidence="19 20">
    <name type="scientific">Lentilactobacillus farraginis DSM 18382 = JCM 14108</name>
    <dbReference type="NCBI Taxonomy" id="1423743"/>
    <lineage>
        <taxon>Bacteria</taxon>
        <taxon>Bacillati</taxon>
        <taxon>Bacillota</taxon>
        <taxon>Bacilli</taxon>
        <taxon>Lactobacillales</taxon>
        <taxon>Lactobacillaceae</taxon>
        <taxon>Lentilactobacillus</taxon>
    </lineage>
</organism>
<dbReference type="PATRIC" id="fig|1423743.5.peg.419"/>
<evidence type="ECO:0000313" key="20">
    <source>
        <dbReference type="Proteomes" id="UP000051966"/>
    </source>
</evidence>
<evidence type="ECO:0000256" key="1">
    <source>
        <dbReference type="ARBA" id="ARBA00001942"/>
    </source>
</evidence>
<dbReference type="InterPro" id="IPR006656">
    <property type="entry name" value="Mopterin_OxRdtase"/>
</dbReference>
<dbReference type="CDD" id="cd02750">
    <property type="entry name" value="MopB_Nitrate-R-NarG-like"/>
    <property type="match status" value="1"/>
</dbReference>
<keyword evidence="15" id="KW-0534">Nitrate assimilation</keyword>
<name>A0A0R1VNP3_9LACO</name>
<dbReference type="PANTHER" id="PTHR43105:SF2">
    <property type="entry name" value="RESPIRATORY NITRATE REDUCTASE 2 ALPHA CHAIN"/>
    <property type="match status" value="1"/>
</dbReference>
<dbReference type="PROSITE" id="PS00932">
    <property type="entry name" value="MOLYBDOPTERIN_PROK_3"/>
    <property type="match status" value="1"/>
</dbReference>
<dbReference type="EC" id="1.7.5.1" evidence="5"/>
<dbReference type="GO" id="GO:0051539">
    <property type="term" value="F:4 iron, 4 sulfur cluster binding"/>
    <property type="evidence" value="ECO:0007669"/>
    <property type="project" value="UniProtKB-KW"/>
</dbReference>
<proteinExistence type="inferred from homology"/>
<dbReference type="PROSITE" id="PS51669">
    <property type="entry name" value="4FE4S_MOW_BIS_MGD"/>
    <property type="match status" value="1"/>
</dbReference>
<protein>
    <recommendedName>
        <fullName evidence="5">nitrate reductase (quinone)</fullName>
        <ecNumber evidence="5">1.7.5.1</ecNumber>
    </recommendedName>
</protein>
<comment type="caution">
    <text evidence="19">The sequence shown here is derived from an EMBL/GenBank/DDBJ whole genome shotgun (WGS) entry which is preliminary data.</text>
</comment>
<evidence type="ECO:0000256" key="8">
    <source>
        <dbReference type="ARBA" id="ARBA00022485"/>
    </source>
</evidence>
<sequence>MAYFQFKKPVLISIDYVSLKEVCDLKKSRFFKHVEKFNGTFTQLEEHNRRWEKLYRQRWSHDKVVRTTHGVNCTGSCSWNVYVKQGIITWEHQATDYPSCGPNIPGYEPRGCPRGASFSWYEYSPVRIKYPYIRGKLWQLWSAAKAEHENPIDAWASIVEDPKKTAIYKSARGHGGMVRVHRQEALTLISAMLLYTIKTYGPDRLAGFTPIPAMSMLSYASGSRFLSLLGGEMLSFYDWYADLPPASPQVWGEQTDVPESADWYNSQYIMMWGSNVPLTRTPDAHFMTEARYHGAKVVAVSPDYAENVKFADNWLAPHPGTDAALAQGMTHVILNEFYKQRQEPQFINYVKQFSDMPFLVRLQPSAANTDDYTPGRFVRISDLKAADTPNAAWKTVVYDTRQKQPVVPNGTIGQRWQKDRQWNLELKDEAGNAIDPALTLPADQSVVVDFPYFDTTGNGVLKRNLPVKKMTFQDGSQQLVTTVFSLMMSQYGIRQSPNDQLAAKGYDDANSLYTPAWQEKVTGVKSSLVVQIAREFAQNALDTGGKTMVIMGAGINHWFNSDMTYRAIINNLILCGCEGVSGGGWAHYVGQEKLRPQEGWSTIAFANDWQKGGARQQNGTSFFYFASDQWKYDELDNQALKSPVVTTKHHYQHPADYNQLAARLGWLPSYPQFDRSSLSFAKTYGTTDLSEISKRVVEELKHDQLHFAIENPDAKQNQPKGLFIWRSNLFTSSGKGQEYFMKHLLGAENGLLAKFNEHCKPTEMVWDDHSITGKLDLAVDLDFRMVATPMYSDVILPAATWYEKEDLSSTDMHPFIHPFNAAVSPMWEAKSDWQQFKQLAKTFSEMAKRYYSQPQYDLKTQPLGHDSPAEISQPFGEIKDWKKGEIECLPGKTMPSLALIKRDYTKVYDKFIALGPNARGKLGGEGYSYDVSDQYDELKDLLGAYDEGINAGCPKLDLDKKVAEAILHISSTSNGTIAHRAWQNAEEVTGEKLTDISAGRREEKMSFESITAQPAEAIPTPIFSSAKHDGDRYSPFTVNIDRLVPFRTLTGRQQFYLDHEIFQEYGEMLANYKPTLPPQVMAPGDTTVKRDDHELALRYMTPHGKWNIHTMYYDNLEMLTLFRGGPNVWLSPIDADKAGIKDNDWLEIYNRNGVVTARAVVSHRMPAGSMYMYHAQDMEIQEPLANITGNRGGSHNAPTQIHIKPTQMVGGYGQLSYGFNYYGPIGNQRDLYVAVRKLKKVNWNED</sequence>
<keyword evidence="14" id="KW-0411">Iron-sulfur</keyword>
<evidence type="ECO:0000256" key="13">
    <source>
        <dbReference type="ARBA" id="ARBA00023004"/>
    </source>
</evidence>
<comment type="similarity">
    <text evidence="4">Belongs to the prokaryotic molybdopterin-containing oxidoreductase family.</text>
</comment>
<keyword evidence="7" id="KW-1003">Cell membrane</keyword>
<evidence type="ECO:0000256" key="16">
    <source>
        <dbReference type="ARBA" id="ARBA00023136"/>
    </source>
</evidence>
<keyword evidence="11" id="KW-0249">Electron transport</keyword>
<reference evidence="19 20" key="1">
    <citation type="journal article" date="2015" name="Genome Announc.">
        <title>Expanding the biotechnology potential of lactobacilli through comparative genomics of 213 strains and associated genera.</title>
        <authorList>
            <person name="Sun Z."/>
            <person name="Harris H.M."/>
            <person name="McCann A."/>
            <person name="Guo C."/>
            <person name="Argimon S."/>
            <person name="Zhang W."/>
            <person name="Yang X."/>
            <person name="Jeffery I.B."/>
            <person name="Cooney J.C."/>
            <person name="Kagawa T.F."/>
            <person name="Liu W."/>
            <person name="Song Y."/>
            <person name="Salvetti E."/>
            <person name="Wrobel A."/>
            <person name="Rasinkangas P."/>
            <person name="Parkhill J."/>
            <person name="Rea M.C."/>
            <person name="O'Sullivan O."/>
            <person name="Ritari J."/>
            <person name="Douillard F.P."/>
            <person name="Paul Ross R."/>
            <person name="Yang R."/>
            <person name="Briner A.E."/>
            <person name="Felis G.E."/>
            <person name="de Vos W.M."/>
            <person name="Barrangou R."/>
            <person name="Klaenhammer T.R."/>
            <person name="Caufield P.W."/>
            <person name="Cui Y."/>
            <person name="Zhang H."/>
            <person name="O'Toole P.W."/>
        </authorList>
    </citation>
    <scope>NUCLEOTIDE SEQUENCE [LARGE SCALE GENOMIC DNA]</scope>
    <source>
        <strain evidence="19 20">DSM 18382</strain>
    </source>
</reference>
<dbReference type="GO" id="GO:0042128">
    <property type="term" value="P:nitrate assimilation"/>
    <property type="evidence" value="ECO:0007669"/>
    <property type="project" value="UniProtKB-KW"/>
</dbReference>
<dbReference type="InterPro" id="IPR027467">
    <property type="entry name" value="MopterinOxRdtase_cofactor_BS"/>
</dbReference>
<feature type="domain" description="4Fe-4S Mo/W bis-MGD-type" evidence="18">
    <location>
        <begin position="62"/>
        <end position="126"/>
    </location>
</feature>
<keyword evidence="10" id="KW-0479">Metal-binding</keyword>
<keyword evidence="9" id="KW-0500">Molybdenum</keyword>
<dbReference type="EMBL" id="AZFY01000096">
    <property type="protein sequence ID" value="KRM07448.1"/>
    <property type="molecule type" value="Genomic_DNA"/>
</dbReference>
<keyword evidence="12" id="KW-0560">Oxidoreductase</keyword>